<evidence type="ECO:0000313" key="2">
    <source>
        <dbReference type="EMBL" id="KAK3799456.1"/>
    </source>
</evidence>
<feature type="domain" description="Integrase catalytic" evidence="1">
    <location>
        <begin position="33"/>
        <end position="134"/>
    </location>
</feature>
<evidence type="ECO:0000313" key="3">
    <source>
        <dbReference type="Proteomes" id="UP001283361"/>
    </source>
</evidence>
<accession>A0AAE1E9P2</accession>
<reference evidence="2" key="1">
    <citation type="journal article" date="2023" name="G3 (Bethesda)">
        <title>A reference genome for the long-term kleptoplast-retaining sea slug Elysia crispata morphotype clarki.</title>
        <authorList>
            <person name="Eastman K.E."/>
            <person name="Pendleton A.L."/>
            <person name="Shaikh M.A."/>
            <person name="Suttiyut T."/>
            <person name="Ogas R."/>
            <person name="Tomko P."/>
            <person name="Gavelis G."/>
            <person name="Widhalm J.R."/>
            <person name="Wisecaver J.H."/>
        </authorList>
    </citation>
    <scope>NUCLEOTIDE SEQUENCE</scope>
    <source>
        <strain evidence="2">ECLA1</strain>
    </source>
</reference>
<dbReference type="Proteomes" id="UP001283361">
    <property type="component" value="Unassembled WGS sequence"/>
</dbReference>
<dbReference type="Pfam" id="PF00665">
    <property type="entry name" value="rve"/>
    <property type="match status" value="1"/>
</dbReference>
<dbReference type="SUPFAM" id="SSF53098">
    <property type="entry name" value="Ribonuclease H-like"/>
    <property type="match status" value="1"/>
</dbReference>
<dbReference type="GO" id="GO:0003676">
    <property type="term" value="F:nucleic acid binding"/>
    <property type="evidence" value="ECO:0007669"/>
    <property type="project" value="InterPro"/>
</dbReference>
<protein>
    <recommendedName>
        <fullName evidence="1">Integrase catalytic domain-containing protein</fullName>
    </recommendedName>
</protein>
<proteinExistence type="predicted"/>
<dbReference type="AlphaFoldDB" id="A0AAE1E9P2"/>
<dbReference type="InterPro" id="IPR050951">
    <property type="entry name" value="Retrovirus_Pol_polyprotein"/>
</dbReference>
<dbReference type="GO" id="GO:0015074">
    <property type="term" value="P:DNA integration"/>
    <property type="evidence" value="ECO:0007669"/>
    <property type="project" value="InterPro"/>
</dbReference>
<dbReference type="PANTHER" id="PTHR37984:SF15">
    <property type="entry name" value="INTEGRASE CATALYTIC DOMAIN-CONTAINING PROTEIN"/>
    <property type="match status" value="1"/>
</dbReference>
<evidence type="ECO:0000259" key="1">
    <source>
        <dbReference type="PROSITE" id="PS50994"/>
    </source>
</evidence>
<sequence length="188" mass="21027">MTSDTQDYCASCNRCQVAKTPPVKFSQTTGHIISRAPLELVAIDFTKLELASDGREDVLVCTDVFTKWTISAPTRDQTARTVARVLLREWIPHYGVPLRLHSDQGRSFDAEIVICLCEHYGMQRSRTTPYNPQGTWFSSTNSTPHATTGESPFLLLFGREPQPTPGSLHKPYIPKGSTPVPRNTFRCT</sequence>
<dbReference type="PROSITE" id="PS50994">
    <property type="entry name" value="INTEGRASE"/>
    <property type="match status" value="1"/>
</dbReference>
<dbReference type="EMBL" id="JAWDGP010000568">
    <property type="protein sequence ID" value="KAK3799456.1"/>
    <property type="molecule type" value="Genomic_DNA"/>
</dbReference>
<dbReference type="Gene3D" id="3.30.420.10">
    <property type="entry name" value="Ribonuclease H-like superfamily/Ribonuclease H"/>
    <property type="match status" value="1"/>
</dbReference>
<dbReference type="InterPro" id="IPR036397">
    <property type="entry name" value="RNaseH_sf"/>
</dbReference>
<name>A0AAE1E9P2_9GAST</name>
<keyword evidence="3" id="KW-1185">Reference proteome</keyword>
<comment type="caution">
    <text evidence="2">The sequence shown here is derived from an EMBL/GenBank/DDBJ whole genome shotgun (WGS) entry which is preliminary data.</text>
</comment>
<dbReference type="PANTHER" id="PTHR37984">
    <property type="entry name" value="PROTEIN CBG26694"/>
    <property type="match status" value="1"/>
</dbReference>
<dbReference type="InterPro" id="IPR001584">
    <property type="entry name" value="Integrase_cat-core"/>
</dbReference>
<organism evidence="2 3">
    <name type="scientific">Elysia crispata</name>
    <name type="common">lettuce slug</name>
    <dbReference type="NCBI Taxonomy" id="231223"/>
    <lineage>
        <taxon>Eukaryota</taxon>
        <taxon>Metazoa</taxon>
        <taxon>Spiralia</taxon>
        <taxon>Lophotrochozoa</taxon>
        <taxon>Mollusca</taxon>
        <taxon>Gastropoda</taxon>
        <taxon>Heterobranchia</taxon>
        <taxon>Euthyneura</taxon>
        <taxon>Panpulmonata</taxon>
        <taxon>Sacoglossa</taxon>
        <taxon>Placobranchoidea</taxon>
        <taxon>Plakobranchidae</taxon>
        <taxon>Elysia</taxon>
    </lineage>
</organism>
<gene>
    <name evidence="2" type="ORF">RRG08_067209</name>
</gene>
<dbReference type="InterPro" id="IPR012337">
    <property type="entry name" value="RNaseH-like_sf"/>
</dbReference>